<feature type="region of interest" description="Disordered" evidence="10">
    <location>
        <begin position="432"/>
        <end position="457"/>
    </location>
</feature>
<comment type="catalytic activity">
    <reaction evidence="9">
        <text>3-hydroxyanthranilate + O2 = (2Z,4Z)-2-amino-3-carboxymuconate 6-semialdehyde</text>
        <dbReference type="Rhea" id="RHEA:17953"/>
        <dbReference type="ChEBI" id="CHEBI:15379"/>
        <dbReference type="ChEBI" id="CHEBI:36559"/>
        <dbReference type="ChEBI" id="CHEBI:77612"/>
        <dbReference type="EC" id="1.13.11.6"/>
    </reaction>
</comment>
<dbReference type="CDD" id="cd06123">
    <property type="entry name" value="cupin_HAO"/>
    <property type="match status" value="1"/>
</dbReference>
<comment type="function">
    <text evidence="2 9">Catalyzes the oxidative ring opening of 3-hydroxyanthranilate to 2-amino-3-carboxymuconate semialdehyde, which spontaneously cyclizes to quinolinate.</text>
</comment>
<feature type="binding site" evidence="9">
    <location>
        <position position="159"/>
    </location>
    <ligand>
        <name>a divalent metal cation</name>
        <dbReference type="ChEBI" id="CHEBI:60240"/>
    </ligand>
</feature>
<dbReference type="FunFam" id="2.60.120.10:FF:000093">
    <property type="entry name" value="3-hydroxyanthranilate 3,4-dioxygenase"/>
    <property type="match status" value="1"/>
</dbReference>
<name>A0A4U0URJ8_9PEZI</name>
<dbReference type="Proteomes" id="UP000310066">
    <property type="component" value="Unassembled WGS sequence"/>
</dbReference>
<keyword evidence="7 9" id="KW-0560">Oxidoreductase</keyword>
<evidence type="ECO:0000256" key="2">
    <source>
        <dbReference type="ARBA" id="ARBA00002752"/>
    </source>
</evidence>
<reference evidence="11 12" key="1">
    <citation type="submission" date="2017-03" db="EMBL/GenBank/DDBJ databases">
        <title>Genomes of endolithic fungi from Antarctica.</title>
        <authorList>
            <person name="Coleine C."/>
            <person name="Masonjones S."/>
            <person name="Stajich J.E."/>
        </authorList>
    </citation>
    <scope>NUCLEOTIDE SEQUENCE [LARGE SCALE GENOMIC DNA]</scope>
    <source>
        <strain evidence="11 12">CCFEE 5311</strain>
    </source>
</reference>
<proteinExistence type="inferred from homology"/>
<feature type="binding site" evidence="9">
    <location>
        <position position="196"/>
    </location>
    <ligand>
        <name>a divalent metal cation</name>
        <dbReference type="ChEBI" id="CHEBI:60240"/>
    </ligand>
</feature>
<dbReference type="OrthoDB" id="3818017at2759"/>
<comment type="caution">
    <text evidence="11">The sequence shown here is derived from an EMBL/GenBank/DDBJ whole genome shotgun (WGS) entry which is preliminary data.</text>
</comment>
<comment type="cofactor">
    <cofactor evidence="1 9">
        <name>Fe(2+)</name>
        <dbReference type="ChEBI" id="CHEBI:29033"/>
    </cofactor>
</comment>
<keyword evidence="8 9" id="KW-0408">Iron</keyword>
<dbReference type="Pfam" id="PF06052">
    <property type="entry name" value="3-HAO"/>
    <property type="match status" value="1"/>
</dbReference>
<evidence type="ECO:0000256" key="6">
    <source>
        <dbReference type="ARBA" id="ARBA00022964"/>
    </source>
</evidence>
<keyword evidence="6 9" id="KW-0223">Dioxygenase</keyword>
<evidence type="ECO:0000256" key="1">
    <source>
        <dbReference type="ARBA" id="ARBA00001954"/>
    </source>
</evidence>
<sequence>MVVGAFARRIAFRSVWRQDVYSPPGPRDVLQEELSEVPLGLHLGRLEENSHLLKPPINNHLIYNDPLTVQIVGGPNARTDYHINETPEFFYQYKGRMLLKTVQEKDGNSEFKDIYINEGDLFLLPGNIPHNPVRFENTVGVVLELPRPEASLDRLRWYCRKCGEKVHEKSFHCTDLGTQLKEAVGQYQEDEKARTCGKCGEVNDSKPTKEMMEKMRTGPSSCTHLCNARILPALVLAVNSTKTKTNNSEMASNTTTFAQVPTCYYALEPAPEYHAYFTMTFFDSLRASISPIHLFPYLAQSPALPDMLVHLHAGTDDIPALIAHLYAGNKAWKRQAPVHLVFGSDNSRPLTGTDQFSRLYLLVSSYVEGMGRQRLQPNMMAMLLTWYFGLTAEDLSLAQLRLHPRSTEAAVPAVEGAGVEHGSEEIVVAEAGGAGSQHGSEEAVAAGPEAEGAGPEDGGEGIVAEVPERSFSPTIRRPTRLIEGIEPFPPPPNSGKARQASWDSGVEVTMPPGSMAELLEGSMPDCADEMVKRDLHRRYLAGAVMWMCVGTYPAEDQVASCGGENGSE</sequence>
<evidence type="ECO:0000256" key="4">
    <source>
        <dbReference type="ARBA" id="ARBA00022642"/>
    </source>
</evidence>
<evidence type="ECO:0000256" key="10">
    <source>
        <dbReference type="SAM" id="MobiDB-lite"/>
    </source>
</evidence>
<accession>A0A4U0URJ8</accession>
<comment type="subcellular location">
    <subcellularLocation>
        <location evidence="9">Cytoplasm</location>
    </subcellularLocation>
</comment>
<feature type="binding site" evidence="9">
    <location>
        <position position="88"/>
    </location>
    <ligand>
        <name>Fe cation</name>
        <dbReference type="ChEBI" id="CHEBI:24875"/>
        <note>catalytic</note>
    </ligand>
</feature>
<keyword evidence="3 9" id="KW-0963">Cytoplasm</keyword>
<keyword evidence="5 9" id="KW-0479">Metal-binding</keyword>
<evidence type="ECO:0000256" key="5">
    <source>
        <dbReference type="ARBA" id="ARBA00022723"/>
    </source>
</evidence>
<feature type="binding site" evidence="9">
    <location>
        <position position="162"/>
    </location>
    <ligand>
        <name>a divalent metal cation</name>
        <dbReference type="ChEBI" id="CHEBI:60240"/>
    </ligand>
</feature>
<feature type="binding site" evidence="9">
    <location>
        <position position="144"/>
    </location>
    <ligand>
        <name>substrate</name>
    </ligand>
</feature>
<evidence type="ECO:0000313" key="12">
    <source>
        <dbReference type="Proteomes" id="UP000310066"/>
    </source>
</evidence>
<feature type="binding site" evidence="9">
    <location>
        <position position="199"/>
    </location>
    <ligand>
        <name>a divalent metal cation</name>
        <dbReference type="ChEBI" id="CHEBI:60240"/>
    </ligand>
</feature>
<dbReference type="STRING" id="329885.A0A4U0URJ8"/>
<dbReference type="GO" id="GO:0043420">
    <property type="term" value="P:anthranilate metabolic process"/>
    <property type="evidence" value="ECO:0007669"/>
    <property type="project" value="UniProtKB-UniRule"/>
</dbReference>
<evidence type="ECO:0000256" key="8">
    <source>
        <dbReference type="ARBA" id="ARBA00023004"/>
    </source>
</evidence>
<dbReference type="HAMAP" id="MF_00825">
    <property type="entry name" value="3_HAO"/>
    <property type="match status" value="1"/>
</dbReference>
<evidence type="ECO:0000256" key="3">
    <source>
        <dbReference type="ARBA" id="ARBA00022490"/>
    </source>
</evidence>
<comment type="similarity">
    <text evidence="9">Belongs to the 3-HAO family.</text>
</comment>
<dbReference type="InterPro" id="IPR010329">
    <property type="entry name" value="3hydroanth_dOase"/>
</dbReference>
<feature type="binding site" evidence="9">
    <location>
        <position position="134"/>
    </location>
    <ligand>
        <name>substrate</name>
    </ligand>
</feature>
<feature type="binding site" evidence="9">
    <location>
        <position position="78"/>
    </location>
    <ligand>
        <name>O2</name>
        <dbReference type="ChEBI" id="CHEBI:15379"/>
    </ligand>
</feature>
<protein>
    <recommendedName>
        <fullName evidence="9">3-hydroxyanthranilate 3,4-dioxygenase</fullName>
        <ecNumber evidence="9">1.13.11.6</ecNumber>
    </recommendedName>
    <alternativeName>
        <fullName evidence="9">3-hydroxyanthranilate oxygenase</fullName>
        <shortName evidence="9">3-HAO</shortName>
    </alternativeName>
    <alternativeName>
        <fullName evidence="9">3-hydroxyanthranilic acid dioxygenase</fullName>
        <shortName evidence="9">HAD</shortName>
    </alternativeName>
    <alternativeName>
        <fullName evidence="9">Biosynthesis of nicotinic acid protein 1</fullName>
    </alternativeName>
</protein>
<feature type="compositionally biased region" description="Low complexity" evidence="10">
    <location>
        <begin position="442"/>
        <end position="453"/>
    </location>
</feature>
<evidence type="ECO:0000256" key="7">
    <source>
        <dbReference type="ARBA" id="ARBA00023002"/>
    </source>
</evidence>
<dbReference type="GO" id="GO:0006569">
    <property type="term" value="P:L-tryptophan catabolic process"/>
    <property type="evidence" value="ECO:0007669"/>
    <property type="project" value="UniProtKB-UniRule"/>
</dbReference>
<dbReference type="PANTHER" id="PTHR15497:SF1">
    <property type="entry name" value="3-HYDROXYANTHRANILATE 3,4-DIOXYGENASE"/>
    <property type="match status" value="1"/>
</dbReference>
<dbReference type="AlphaFoldDB" id="A0A4U0URJ8"/>
<dbReference type="NCBIfam" id="TIGR03037">
    <property type="entry name" value="anthran_nbaC"/>
    <property type="match status" value="1"/>
</dbReference>
<feature type="binding site" evidence="9">
    <location>
        <position position="82"/>
    </location>
    <ligand>
        <name>Fe cation</name>
        <dbReference type="ChEBI" id="CHEBI:24875"/>
        <note>catalytic</note>
    </ligand>
</feature>
<feature type="binding site" evidence="9">
    <location>
        <position position="130"/>
    </location>
    <ligand>
        <name>Fe cation</name>
        <dbReference type="ChEBI" id="CHEBI:24875"/>
        <note>catalytic</note>
    </ligand>
</feature>
<dbReference type="GO" id="GO:0005737">
    <property type="term" value="C:cytoplasm"/>
    <property type="evidence" value="ECO:0007669"/>
    <property type="project" value="UniProtKB-SubCell"/>
</dbReference>
<comment type="pathway">
    <text evidence="9">Cofactor biosynthesis; NAD(+) biosynthesis; quinolinate from L-kynurenine: step 3/3.</text>
</comment>
<dbReference type="SUPFAM" id="SSF51182">
    <property type="entry name" value="RmlC-like cupins"/>
    <property type="match status" value="1"/>
</dbReference>
<dbReference type="Gene3D" id="2.60.120.10">
    <property type="entry name" value="Jelly Rolls"/>
    <property type="match status" value="1"/>
</dbReference>
<gene>
    <name evidence="9" type="primary">BNA1</name>
    <name evidence="11" type="ORF">B0A54_09452</name>
</gene>
<dbReference type="GO" id="GO:0008198">
    <property type="term" value="F:ferrous iron binding"/>
    <property type="evidence" value="ECO:0007669"/>
    <property type="project" value="UniProtKB-UniRule"/>
</dbReference>
<organism evidence="11 12">
    <name type="scientific">Friedmanniomyces endolithicus</name>
    <dbReference type="NCBI Taxonomy" id="329885"/>
    <lineage>
        <taxon>Eukaryota</taxon>
        <taxon>Fungi</taxon>
        <taxon>Dikarya</taxon>
        <taxon>Ascomycota</taxon>
        <taxon>Pezizomycotina</taxon>
        <taxon>Dothideomycetes</taxon>
        <taxon>Dothideomycetidae</taxon>
        <taxon>Mycosphaerellales</taxon>
        <taxon>Teratosphaeriaceae</taxon>
        <taxon>Friedmanniomyces</taxon>
    </lineage>
</organism>
<evidence type="ECO:0000313" key="11">
    <source>
        <dbReference type="EMBL" id="TKA38517.1"/>
    </source>
</evidence>
<dbReference type="GO" id="GO:0034354">
    <property type="term" value="P:'de novo' NAD+ biosynthetic process from L-tryptophan"/>
    <property type="evidence" value="ECO:0007669"/>
    <property type="project" value="UniProtKB-UniRule"/>
</dbReference>
<dbReference type="EMBL" id="NAJP01000044">
    <property type="protein sequence ID" value="TKA38517.1"/>
    <property type="molecule type" value="Genomic_DNA"/>
</dbReference>
<evidence type="ECO:0000256" key="9">
    <source>
        <dbReference type="HAMAP-Rule" id="MF_03019"/>
    </source>
</evidence>
<dbReference type="InterPro" id="IPR014710">
    <property type="entry name" value="RmlC-like_jellyroll"/>
</dbReference>
<keyword evidence="4 9" id="KW-0662">Pyridine nucleotide biosynthesis</keyword>
<feature type="binding site" evidence="9">
    <location>
        <position position="88"/>
    </location>
    <ligand>
        <name>substrate</name>
    </ligand>
</feature>
<dbReference type="GO" id="GO:0019805">
    <property type="term" value="P:quinolinate biosynthetic process"/>
    <property type="evidence" value="ECO:0007669"/>
    <property type="project" value="UniProtKB-UniRule"/>
</dbReference>
<dbReference type="EC" id="1.13.11.6" evidence="9"/>
<dbReference type="GO" id="GO:0000334">
    <property type="term" value="F:3-hydroxyanthranilate 3,4-dioxygenase activity"/>
    <property type="evidence" value="ECO:0007669"/>
    <property type="project" value="UniProtKB-UniRule"/>
</dbReference>
<dbReference type="UniPathway" id="UPA00253">
    <property type="reaction ID" value="UER00330"/>
</dbReference>
<dbReference type="PANTHER" id="PTHR15497">
    <property type="entry name" value="3-HYDROXYANTHRANILATE 3,4-DIOXYGENASE"/>
    <property type="match status" value="1"/>
</dbReference>
<dbReference type="InterPro" id="IPR011051">
    <property type="entry name" value="RmlC_Cupin_sf"/>
</dbReference>